<evidence type="ECO:0000313" key="2">
    <source>
        <dbReference type="EMBL" id="MEV0367502.1"/>
    </source>
</evidence>
<organism evidence="2 3">
    <name type="scientific">Nocardia fusca</name>
    <dbReference type="NCBI Taxonomy" id="941183"/>
    <lineage>
        <taxon>Bacteria</taxon>
        <taxon>Bacillati</taxon>
        <taxon>Actinomycetota</taxon>
        <taxon>Actinomycetes</taxon>
        <taxon>Mycobacteriales</taxon>
        <taxon>Nocardiaceae</taxon>
        <taxon>Nocardia</taxon>
    </lineage>
</organism>
<gene>
    <name evidence="2" type="ORF">AB0H72_32935</name>
</gene>
<feature type="region of interest" description="Disordered" evidence="1">
    <location>
        <begin position="87"/>
        <end position="114"/>
    </location>
</feature>
<comment type="caution">
    <text evidence="2">The sequence shown here is derived from an EMBL/GenBank/DDBJ whole genome shotgun (WGS) entry which is preliminary data.</text>
</comment>
<evidence type="ECO:0000256" key="1">
    <source>
        <dbReference type="SAM" id="MobiDB-lite"/>
    </source>
</evidence>
<protein>
    <submittedName>
        <fullName evidence="2">Uncharacterized protein</fullName>
    </submittedName>
</protein>
<accession>A0ABV3FIP0</accession>
<sequence length="175" mass="19279">MTEHPIFRDDADQLTMISAVLDAFPGQAGSPDIQVPIHPRVRQAWAKALIQRGLVLVPDLMQELPVADGSHPEAGYLQPMTWMKREDYEAQAAQATAAPADPNAPDPAEQQKRQAEDILRAVKPSLADQIAAMSDPEKRAAMAAMAEQIPQHMNNLRMAQEQIEKARARAEEGQE</sequence>
<dbReference type="RefSeq" id="WP_357987148.1">
    <property type="nucleotide sequence ID" value="NZ_JBFAIH010000031.1"/>
</dbReference>
<feature type="compositionally biased region" description="Low complexity" evidence="1">
    <location>
        <begin position="90"/>
        <end position="108"/>
    </location>
</feature>
<evidence type="ECO:0000313" key="3">
    <source>
        <dbReference type="Proteomes" id="UP001551658"/>
    </source>
</evidence>
<dbReference type="Proteomes" id="UP001551658">
    <property type="component" value="Unassembled WGS sequence"/>
</dbReference>
<keyword evidence="3" id="KW-1185">Reference proteome</keyword>
<proteinExistence type="predicted"/>
<dbReference type="EMBL" id="JBFAIH010000031">
    <property type="protein sequence ID" value="MEV0367502.1"/>
    <property type="molecule type" value="Genomic_DNA"/>
</dbReference>
<name>A0ABV3FIP0_9NOCA</name>
<reference evidence="2 3" key="1">
    <citation type="submission" date="2024-06" db="EMBL/GenBank/DDBJ databases">
        <title>The Natural Products Discovery Center: Release of the First 8490 Sequenced Strains for Exploring Actinobacteria Biosynthetic Diversity.</title>
        <authorList>
            <person name="Kalkreuter E."/>
            <person name="Kautsar S.A."/>
            <person name="Yang D."/>
            <person name="Bader C.D."/>
            <person name="Teijaro C.N."/>
            <person name="Fluegel L."/>
            <person name="Davis C.M."/>
            <person name="Simpson J.R."/>
            <person name="Lauterbach L."/>
            <person name="Steele A.D."/>
            <person name="Gui C."/>
            <person name="Meng S."/>
            <person name="Li G."/>
            <person name="Viehrig K."/>
            <person name="Ye F."/>
            <person name="Su P."/>
            <person name="Kiefer A.F."/>
            <person name="Nichols A."/>
            <person name="Cepeda A.J."/>
            <person name="Yan W."/>
            <person name="Fan B."/>
            <person name="Jiang Y."/>
            <person name="Adhikari A."/>
            <person name="Zheng C.-J."/>
            <person name="Schuster L."/>
            <person name="Cowan T.M."/>
            <person name="Smanski M.J."/>
            <person name="Chevrette M.G."/>
            <person name="De Carvalho L.P.S."/>
            <person name="Shen B."/>
        </authorList>
    </citation>
    <scope>NUCLEOTIDE SEQUENCE [LARGE SCALE GENOMIC DNA]</scope>
    <source>
        <strain evidence="2 3">NPDC050671</strain>
    </source>
</reference>